<organism evidence="1 2">
    <name type="scientific">Helicobacter enhydrae</name>
    <dbReference type="NCBI Taxonomy" id="222136"/>
    <lineage>
        <taxon>Bacteria</taxon>
        <taxon>Pseudomonadati</taxon>
        <taxon>Campylobacterota</taxon>
        <taxon>Epsilonproteobacteria</taxon>
        <taxon>Campylobacterales</taxon>
        <taxon>Helicobacteraceae</taxon>
        <taxon>Helicobacter</taxon>
    </lineage>
</organism>
<dbReference type="Proteomes" id="UP000092884">
    <property type="component" value="Chromosome"/>
</dbReference>
<sequence length="158" mass="18809">MLIKMRVGFFEALFIKWRTRALGTEVDRLIFLLPILICIGSENSEQCLKNARKIVFAQIRSKYLANLVFKRILMKVKKYLKNEEAFKENRQKAYEIIVQNIQMFGIVLDVLEGVDLELARITMIVKKAYEEEFSLPVETKRLLEYQERRYFNDHNVIK</sequence>
<dbReference type="AlphaFoldDB" id="A0A1B1U519"/>
<name>A0A1B1U519_9HELI</name>
<gene>
    <name evidence="1" type="ORF">BBW65_03360</name>
</gene>
<reference evidence="2" key="1">
    <citation type="submission" date="2016-07" db="EMBL/GenBank/DDBJ databases">
        <authorList>
            <person name="Florea S."/>
            <person name="Webb J.S."/>
            <person name="Jaromczyk J."/>
            <person name="Schardl C.L."/>
        </authorList>
    </citation>
    <scope>NUCLEOTIDE SEQUENCE [LARGE SCALE GENOMIC DNA]</scope>
    <source>
        <strain evidence="2">MIT 01-6242</strain>
    </source>
</reference>
<proteinExistence type="predicted"/>
<keyword evidence="2" id="KW-1185">Reference proteome</keyword>
<evidence type="ECO:0000313" key="2">
    <source>
        <dbReference type="Proteomes" id="UP000092884"/>
    </source>
</evidence>
<dbReference type="STRING" id="222136.BBW65_03360"/>
<dbReference type="KEGG" id="het:BBW65_03360"/>
<evidence type="ECO:0000313" key="1">
    <source>
        <dbReference type="EMBL" id="ANV97894.1"/>
    </source>
</evidence>
<dbReference type="OrthoDB" id="5324611at2"/>
<dbReference type="EMBL" id="CP016503">
    <property type="protein sequence ID" value="ANV97894.1"/>
    <property type="molecule type" value="Genomic_DNA"/>
</dbReference>
<accession>A0A1B1U519</accession>
<protein>
    <submittedName>
        <fullName evidence="1">Uncharacterized protein</fullName>
    </submittedName>
</protein>